<keyword evidence="2" id="KW-0472">Membrane</keyword>
<dbReference type="RefSeq" id="WP_149334623.1">
    <property type="nucleotide sequence ID" value="NZ_QOVF01000011.1"/>
</dbReference>
<keyword evidence="4" id="KW-1185">Reference proteome</keyword>
<feature type="transmembrane region" description="Helical" evidence="2">
    <location>
        <begin position="27"/>
        <end position="48"/>
    </location>
</feature>
<dbReference type="AlphaFoldDB" id="A0A7V7KSS5"/>
<proteinExistence type="predicted"/>
<protein>
    <recommendedName>
        <fullName evidence="5">Transmembrane protein</fullName>
    </recommendedName>
</protein>
<evidence type="ECO:0008006" key="5">
    <source>
        <dbReference type="Google" id="ProtNLM"/>
    </source>
</evidence>
<feature type="coiled-coil region" evidence="1">
    <location>
        <begin position="90"/>
        <end position="124"/>
    </location>
</feature>
<comment type="caution">
    <text evidence="3">The sequence shown here is derived from an EMBL/GenBank/DDBJ whole genome shotgun (WGS) entry which is preliminary data.</text>
</comment>
<gene>
    <name evidence="3" type="ORF">DT594_18585</name>
</gene>
<evidence type="ECO:0000256" key="1">
    <source>
        <dbReference type="SAM" id="Coils"/>
    </source>
</evidence>
<dbReference type="Pfam" id="PF20567">
    <property type="entry name" value="DUF6776"/>
    <property type="match status" value="1"/>
</dbReference>
<name>A0A7V7KSS5_9GAMM</name>
<evidence type="ECO:0000256" key="2">
    <source>
        <dbReference type="SAM" id="Phobius"/>
    </source>
</evidence>
<keyword evidence="1" id="KW-0175">Coiled coil</keyword>
<dbReference type="Proteomes" id="UP000463138">
    <property type="component" value="Unassembled WGS sequence"/>
</dbReference>
<keyword evidence="2" id="KW-1133">Transmembrane helix</keyword>
<evidence type="ECO:0000313" key="3">
    <source>
        <dbReference type="EMBL" id="KAA0690155.1"/>
    </source>
</evidence>
<dbReference type="EMBL" id="QOVF01000011">
    <property type="protein sequence ID" value="KAA0690155.1"/>
    <property type="molecule type" value="Genomic_DNA"/>
</dbReference>
<reference evidence="3 4" key="1">
    <citation type="submission" date="2018-07" db="EMBL/GenBank/DDBJ databases">
        <title>Pseudomonas laoshanensis sp. nov., isolated from soil.</title>
        <authorList>
            <person name="Sun J."/>
            <person name="Yu L."/>
            <person name="Wang M."/>
            <person name="Zhang C."/>
        </authorList>
    </citation>
    <scope>NUCLEOTIDE SEQUENCE [LARGE SCALE GENOMIC DNA]</scope>
    <source>
        <strain evidence="3 4">Y22</strain>
    </source>
</reference>
<organism evidence="3 4">
    <name type="scientific">Halopseudomonas laoshanensis</name>
    <dbReference type="NCBI Taxonomy" id="2268758"/>
    <lineage>
        <taxon>Bacteria</taxon>
        <taxon>Pseudomonadati</taxon>
        <taxon>Pseudomonadota</taxon>
        <taxon>Gammaproteobacteria</taxon>
        <taxon>Pseudomonadales</taxon>
        <taxon>Pseudomonadaceae</taxon>
        <taxon>Halopseudomonas</taxon>
    </lineage>
</organism>
<accession>A0A7V7KSS5</accession>
<dbReference type="InterPro" id="IPR046703">
    <property type="entry name" value="DUF6776"/>
</dbReference>
<evidence type="ECO:0000313" key="4">
    <source>
        <dbReference type="Proteomes" id="UP000463138"/>
    </source>
</evidence>
<dbReference type="OrthoDB" id="7056878at2"/>
<keyword evidence="2" id="KW-0812">Transmembrane</keyword>
<sequence>MFKLKRRRVLRDHRVVFIPRTSRLVQVLKVGLIVTLLLASPLSAWFGWEFALRSQQAVLEERDQLLVRQLELASELDSARQSRQQMEVDLLVAREGLEEARDVVQELEQQLFRVQQDLAQYQGALAPNAMLPGLRIQAFELHATETPNTFRYKVMVSRVGEESDTVQARLDVTIHGRQGGEAVTLTLDDVTGDLAEDVMSLNFRYFQVVPSNGSGAELVLPDDFQPERVILKAVRDGKTLVEQAFDWTVTGARP</sequence>